<dbReference type="EMBL" id="LCDF01000015">
    <property type="protein sequence ID" value="KKS47495.1"/>
    <property type="molecule type" value="Genomic_DNA"/>
</dbReference>
<protein>
    <recommendedName>
        <fullName evidence="3">Resolvase helix-turn-helix domain protein</fullName>
    </recommendedName>
</protein>
<comment type="caution">
    <text evidence="1">The sequence shown here is derived from an EMBL/GenBank/DDBJ whole genome shotgun (WGS) entry which is preliminary data.</text>
</comment>
<organism evidence="1 2">
    <name type="scientific">Candidatus Giovannonibacteria bacterium GW2011_GWF2_42_19</name>
    <dbReference type="NCBI Taxonomy" id="1618659"/>
    <lineage>
        <taxon>Bacteria</taxon>
        <taxon>Candidatus Giovannoniibacteriota</taxon>
    </lineage>
</organism>
<dbReference type="Pfam" id="PF13384">
    <property type="entry name" value="HTH_23"/>
    <property type="match status" value="1"/>
</dbReference>
<dbReference type="STRING" id="1618659.UV11_C0015G0002"/>
<sequence length="183" mass="21499">MAHLRHFYYALLSNLSYSKIYSTMAKSDKRLLALKFRRQGWSIKHIARHLKVAKSTASIWCRDLVLTPRQKSVLVEKAIKAGHYGRMKGANYNKEKKEQITQFFKDEGIKKISIISDREFLISGLSLYWAEGSKKDKLSFVNTEPGMILFMYKWFSEVMGVKKEDFMPRIFINEIHRRALIRS</sequence>
<reference evidence="1 2" key="1">
    <citation type="journal article" date="2015" name="Nature">
        <title>rRNA introns, odd ribosomes, and small enigmatic genomes across a large radiation of phyla.</title>
        <authorList>
            <person name="Brown C.T."/>
            <person name="Hug L.A."/>
            <person name="Thomas B.C."/>
            <person name="Sharon I."/>
            <person name="Castelle C.J."/>
            <person name="Singh A."/>
            <person name="Wilkins M.J."/>
            <person name="Williams K.H."/>
            <person name="Banfield J.F."/>
        </authorList>
    </citation>
    <scope>NUCLEOTIDE SEQUENCE [LARGE SCALE GENOMIC DNA]</scope>
</reference>
<dbReference type="Proteomes" id="UP000034036">
    <property type="component" value="Unassembled WGS sequence"/>
</dbReference>
<evidence type="ECO:0008006" key="3">
    <source>
        <dbReference type="Google" id="ProtNLM"/>
    </source>
</evidence>
<evidence type="ECO:0000313" key="2">
    <source>
        <dbReference type="Proteomes" id="UP000034036"/>
    </source>
</evidence>
<proteinExistence type="predicted"/>
<dbReference type="AlphaFoldDB" id="A0A0G0ZFH7"/>
<evidence type="ECO:0000313" key="1">
    <source>
        <dbReference type="EMBL" id="KKS47495.1"/>
    </source>
</evidence>
<accession>A0A0G0ZFH7</accession>
<gene>
    <name evidence="1" type="ORF">UV11_C0015G0002</name>
</gene>
<name>A0A0G0ZFH7_9BACT</name>